<proteinExistence type="predicted"/>
<evidence type="ECO:0000313" key="2">
    <source>
        <dbReference type="EMBL" id="GAA2657947.1"/>
    </source>
</evidence>
<evidence type="ECO:0000259" key="1">
    <source>
        <dbReference type="Pfam" id="PF20229"/>
    </source>
</evidence>
<dbReference type="EMBL" id="BAAASJ010000115">
    <property type="protein sequence ID" value="GAA2657947.1"/>
    <property type="molecule type" value="Genomic_DNA"/>
</dbReference>
<evidence type="ECO:0000313" key="3">
    <source>
        <dbReference type="Proteomes" id="UP001500151"/>
    </source>
</evidence>
<protein>
    <recommendedName>
        <fullName evidence="1">ChrB N-terminal domain-containing protein</fullName>
    </recommendedName>
</protein>
<comment type="caution">
    <text evidence="2">The sequence shown here is derived from an EMBL/GenBank/DDBJ whole genome shotgun (WGS) entry which is preliminary data.</text>
</comment>
<dbReference type="InterPro" id="IPR046858">
    <property type="entry name" value="ChrB_N"/>
</dbReference>
<keyword evidence="3" id="KW-1185">Reference proteome</keyword>
<dbReference type="Pfam" id="PF20229">
    <property type="entry name" value="ChrB_N"/>
    <property type="match status" value="1"/>
</dbReference>
<reference evidence="2 3" key="1">
    <citation type="journal article" date="2019" name="Int. J. Syst. Evol. Microbiol.">
        <title>The Global Catalogue of Microorganisms (GCM) 10K type strain sequencing project: providing services to taxonomists for standard genome sequencing and annotation.</title>
        <authorList>
            <consortium name="The Broad Institute Genomics Platform"/>
            <consortium name="The Broad Institute Genome Sequencing Center for Infectious Disease"/>
            <person name="Wu L."/>
            <person name="Ma J."/>
        </authorList>
    </citation>
    <scope>NUCLEOTIDE SEQUENCE [LARGE SCALE GENOMIC DNA]</scope>
    <source>
        <strain evidence="2 3">JCM 4524</strain>
    </source>
</reference>
<dbReference type="Proteomes" id="UP001500151">
    <property type="component" value="Unassembled WGS sequence"/>
</dbReference>
<gene>
    <name evidence="2" type="ORF">GCM10010307_73260</name>
</gene>
<name>A0ABN3RQ08_9ACTN</name>
<feature type="domain" description="ChrB N-terminal" evidence="1">
    <location>
        <begin position="48"/>
        <end position="196"/>
    </location>
</feature>
<sequence length="212" mass="23087">MDSVVYAALSVGRRVMRRPGYGRGVVSEVDVRWLLVSVTTAGAAASLRMQVWRKLKGLGALYLQQSVCLLPDRPPVAAVVAELGERVRADGGRMRVMHIEVADEDERRELAGEMTAAVDREYVEVLERLPSFFAELKMESGRGRAGFAEVEESEADLERFCSWVGKIEARDYFAAPQGELVRAELARAGEALAAFETAALAGEDADGPNPSS</sequence>
<organism evidence="2 3">
    <name type="scientific">Streptomyces vastus</name>
    <dbReference type="NCBI Taxonomy" id="285451"/>
    <lineage>
        <taxon>Bacteria</taxon>
        <taxon>Bacillati</taxon>
        <taxon>Actinomycetota</taxon>
        <taxon>Actinomycetes</taxon>
        <taxon>Kitasatosporales</taxon>
        <taxon>Streptomycetaceae</taxon>
        <taxon>Streptomyces</taxon>
    </lineage>
</organism>
<accession>A0ABN3RQ08</accession>